<feature type="domain" description="Reverse transcriptase Ty1/copia-type" evidence="1">
    <location>
        <begin position="13"/>
        <end position="129"/>
    </location>
</feature>
<protein>
    <recommendedName>
        <fullName evidence="1">Reverse transcriptase Ty1/copia-type domain-containing protein</fullName>
    </recommendedName>
</protein>
<comment type="caution">
    <text evidence="2">The sequence shown here is derived from an EMBL/GenBank/DDBJ whole genome shotgun (WGS) entry which is preliminary data.</text>
</comment>
<gene>
    <name evidence="2" type="ORF">Sradi_3808200</name>
</gene>
<accession>A0AAW2Q0P0</accession>
<proteinExistence type="predicted"/>
<dbReference type="EMBL" id="JACGWJ010000016">
    <property type="protein sequence ID" value="KAL0361237.1"/>
    <property type="molecule type" value="Genomic_DNA"/>
</dbReference>
<dbReference type="SUPFAM" id="SSF56672">
    <property type="entry name" value="DNA/RNA polymerases"/>
    <property type="match status" value="1"/>
</dbReference>
<evidence type="ECO:0000313" key="2">
    <source>
        <dbReference type="EMBL" id="KAL0361237.1"/>
    </source>
</evidence>
<reference evidence="2" key="1">
    <citation type="submission" date="2020-06" db="EMBL/GenBank/DDBJ databases">
        <authorList>
            <person name="Li T."/>
            <person name="Hu X."/>
            <person name="Zhang T."/>
            <person name="Song X."/>
            <person name="Zhang H."/>
            <person name="Dai N."/>
            <person name="Sheng W."/>
            <person name="Hou X."/>
            <person name="Wei L."/>
        </authorList>
    </citation>
    <scope>NUCLEOTIDE SEQUENCE</scope>
    <source>
        <strain evidence="2">G02</strain>
        <tissue evidence="2">Leaf</tissue>
    </source>
</reference>
<dbReference type="InterPro" id="IPR043502">
    <property type="entry name" value="DNA/RNA_pol_sf"/>
</dbReference>
<evidence type="ECO:0000259" key="1">
    <source>
        <dbReference type="Pfam" id="PF07727"/>
    </source>
</evidence>
<dbReference type="Pfam" id="PF07727">
    <property type="entry name" value="RVT_2"/>
    <property type="match status" value="1"/>
</dbReference>
<organism evidence="2">
    <name type="scientific">Sesamum radiatum</name>
    <name type="common">Black benniseed</name>
    <dbReference type="NCBI Taxonomy" id="300843"/>
    <lineage>
        <taxon>Eukaryota</taxon>
        <taxon>Viridiplantae</taxon>
        <taxon>Streptophyta</taxon>
        <taxon>Embryophyta</taxon>
        <taxon>Tracheophyta</taxon>
        <taxon>Spermatophyta</taxon>
        <taxon>Magnoliopsida</taxon>
        <taxon>eudicotyledons</taxon>
        <taxon>Gunneridae</taxon>
        <taxon>Pentapetalae</taxon>
        <taxon>asterids</taxon>
        <taxon>lamiids</taxon>
        <taxon>Lamiales</taxon>
        <taxon>Pedaliaceae</taxon>
        <taxon>Sesamum</taxon>
    </lineage>
</organism>
<sequence>MYANSRDPLWPYASRKWNQEFTTKLEAFGFTNSKHDHCLFTKVTSLSFCVLLVYLDDVLFARPSEEVITEIKQYLDKLFTIIDLWTTKCFLGLKFVRSEEGLAVTQTKYIRDIVANAGLSNAKATTLHIVAYADGNLQLTAYCDAEWATWMDTKRSLTGHYIFLAASLISWKTKKQNNGIPVHYRS</sequence>
<dbReference type="AlphaFoldDB" id="A0AAW2Q0P0"/>
<dbReference type="PANTHER" id="PTHR11439">
    <property type="entry name" value="GAG-POL-RELATED RETROTRANSPOSON"/>
    <property type="match status" value="1"/>
</dbReference>
<dbReference type="InterPro" id="IPR013103">
    <property type="entry name" value="RVT_2"/>
</dbReference>
<dbReference type="PANTHER" id="PTHR11439:SF470">
    <property type="entry name" value="CYSTEINE-RICH RLK (RECEPTOR-LIKE PROTEIN KINASE) 8"/>
    <property type="match status" value="1"/>
</dbReference>
<name>A0AAW2Q0P0_SESRA</name>
<reference evidence="2" key="2">
    <citation type="journal article" date="2024" name="Plant">
        <title>Genomic evolution and insights into agronomic trait innovations of Sesamum species.</title>
        <authorList>
            <person name="Miao H."/>
            <person name="Wang L."/>
            <person name="Qu L."/>
            <person name="Liu H."/>
            <person name="Sun Y."/>
            <person name="Le M."/>
            <person name="Wang Q."/>
            <person name="Wei S."/>
            <person name="Zheng Y."/>
            <person name="Lin W."/>
            <person name="Duan Y."/>
            <person name="Cao H."/>
            <person name="Xiong S."/>
            <person name="Wang X."/>
            <person name="Wei L."/>
            <person name="Li C."/>
            <person name="Ma Q."/>
            <person name="Ju M."/>
            <person name="Zhao R."/>
            <person name="Li G."/>
            <person name="Mu C."/>
            <person name="Tian Q."/>
            <person name="Mei H."/>
            <person name="Zhang T."/>
            <person name="Gao T."/>
            <person name="Zhang H."/>
        </authorList>
    </citation>
    <scope>NUCLEOTIDE SEQUENCE</scope>
    <source>
        <strain evidence="2">G02</strain>
    </source>
</reference>